<feature type="transmembrane region" description="Helical" evidence="13">
    <location>
        <begin position="252"/>
        <end position="273"/>
    </location>
</feature>
<dbReference type="SUPFAM" id="SSF47384">
    <property type="entry name" value="Homodimeric domain of signal transducing histidine kinase"/>
    <property type="match status" value="1"/>
</dbReference>
<evidence type="ECO:0000256" key="4">
    <source>
        <dbReference type="ARBA" id="ARBA00022553"/>
    </source>
</evidence>
<dbReference type="STRING" id="156889.Mmc1_3242"/>
<evidence type="ECO:0000256" key="12">
    <source>
        <dbReference type="SAM" id="Coils"/>
    </source>
</evidence>
<dbReference type="InterPro" id="IPR011006">
    <property type="entry name" value="CheY-like_superfamily"/>
</dbReference>
<feature type="transmembrane region" description="Helical" evidence="13">
    <location>
        <begin position="6"/>
        <end position="31"/>
    </location>
</feature>
<dbReference type="Pfam" id="PF08447">
    <property type="entry name" value="PAS_3"/>
    <property type="match status" value="1"/>
</dbReference>
<proteinExistence type="predicted"/>
<dbReference type="PROSITE" id="PS50110">
    <property type="entry name" value="RESPONSE_REGULATORY"/>
    <property type="match status" value="1"/>
</dbReference>
<evidence type="ECO:0000256" key="2">
    <source>
        <dbReference type="ARBA" id="ARBA00004370"/>
    </source>
</evidence>
<dbReference type="FunFam" id="1.10.287.130:FF:000038">
    <property type="entry name" value="Sensory transduction histidine kinase"/>
    <property type="match status" value="1"/>
</dbReference>
<dbReference type="InterPro" id="IPR013767">
    <property type="entry name" value="PAS_fold"/>
</dbReference>
<evidence type="ECO:0000256" key="13">
    <source>
        <dbReference type="SAM" id="Phobius"/>
    </source>
</evidence>
<dbReference type="GO" id="GO:0005524">
    <property type="term" value="F:ATP binding"/>
    <property type="evidence" value="ECO:0007669"/>
    <property type="project" value="UniProtKB-KW"/>
</dbReference>
<dbReference type="SMART" id="SM00091">
    <property type="entry name" value="PAS"/>
    <property type="match status" value="2"/>
</dbReference>
<dbReference type="SMART" id="SM00387">
    <property type="entry name" value="HATPase_c"/>
    <property type="match status" value="1"/>
</dbReference>
<dbReference type="GO" id="GO:0000155">
    <property type="term" value="F:phosphorelay sensor kinase activity"/>
    <property type="evidence" value="ECO:0007669"/>
    <property type="project" value="InterPro"/>
</dbReference>
<keyword evidence="10 13" id="KW-0472">Membrane</keyword>
<dbReference type="PROSITE" id="PS50885">
    <property type="entry name" value="HAMP"/>
    <property type="match status" value="1"/>
</dbReference>
<dbReference type="PROSITE" id="PS50109">
    <property type="entry name" value="HIS_KIN"/>
    <property type="match status" value="1"/>
</dbReference>
<dbReference type="SUPFAM" id="SSF55785">
    <property type="entry name" value="PYP-like sensor domain (PAS domain)"/>
    <property type="match status" value="2"/>
</dbReference>
<dbReference type="FunFam" id="3.30.565.10:FF:000078">
    <property type="entry name" value="Two-component sensor histidine kinase"/>
    <property type="match status" value="1"/>
</dbReference>
<evidence type="ECO:0000259" key="14">
    <source>
        <dbReference type="PROSITE" id="PS50109"/>
    </source>
</evidence>
<dbReference type="InterPro" id="IPR005467">
    <property type="entry name" value="His_kinase_dom"/>
</dbReference>
<feature type="domain" description="Histidine kinase" evidence="14">
    <location>
        <begin position="647"/>
        <end position="865"/>
    </location>
</feature>
<keyword evidence="4 11" id="KW-0597">Phosphoprotein</keyword>
<evidence type="ECO:0000256" key="5">
    <source>
        <dbReference type="ARBA" id="ARBA00022679"/>
    </source>
</evidence>
<dbReference type="EMBL" id="CP000471">
    <property type="protein sequence ID" value="ABK45732.1"/>
    <property type="molecule type" value="Genomic_DNA"/>
</dbReference>
<dbReference type="InterPro" id="IPR004358">
    <property type="entry name" value="Sig_transdc_His_kin-like_C"/>
</dbReference>
<dbReference type="SMART" id="SM00388">
    <property type="entry name" value="HisKA"/>
    <property type="match status" value="1"/>
</dbReference>
<evidence type="ECO:0000256" key="7">
    <source>
        <dbReference type="ARBA" id="ARBA00022777"/>
    </source>
</evidence>
<dbReference type="PROSITE" id="PS50112">
    <property type="entry name" value="PAS"/>
    <property type="match status" value="1"/>
</dbReference>
<dbReference type="PROSITE" id="PS50113">
    <property type="entry name" value="PAC"/>
    <property type="match status" value="2"/>
</dbReference>
<comment type="catalytic activity">
    <reaction evidence="1">
        <text>ATP + protein L-histidine = ADP + protein N-phospho-L-histidine.</text>
        <dbReference type="EC" id="2.7.13.3"/>
    </reaction>
</comment>
<organism evidence="19 20">
    <name type="scientific">Magnetococcus marinus (strain ATCC BAA-1437 / JCM 17883 / MC-1)</name>
    <dbReference type="NCBI Taxonomy" id="156889"/>
    <lineage>
        <taxon>Bacteria</taxon>
        <taxon>Pseudomonadati</taxon>
        <taxon>Pseudomonadota</taxon>
        <taxon>Magnetococcia</taxon>
        <taxon>Magnetococcales</taxon>
        <taxon>Magnetococcaceae</taxon>
        <taxon>Magnetococcus</taxon>
    </lineage>
</organism>
<feature type="domain" description="PAC" evidence="17">
    <location>
        <begin position="576"/>
        <end position="629"/>
    </location>
</feature>
<keyword evidence="6" id="KW-0547">Nucleotide-binding</keyword>
<dbReference type="InterPro" id="IPR003594">
    <property type="entry name" value="HATPase_dom"/>
</dbReference>
<dbReference type="Gene3D" id="6.10.340.10">
    <property type="match status" value="1"/>
</dbReference>
<dbReference type="Pfam" id="PF02518">
    <property type="entry name" value="HATPase_c"/>
    <property type="match status" value="1"/>
</dbReference>
<dbReference type="Pfam" id="PF00072">
    <property type="entry name" value="Response_reg"/>
    <property type="match status" value="1"/>
</dbReference>
<feature type="domain" description="Response regulatory" evidence="15">
    <location>
        <begin position="890"/>
        <end position="1009"/>
    </location>
</feature>
<evidence type="ECO:0000256" key="6">
    <source>
        <dbReference type="ARBA" id="ARBA00022741"/>
    </source>
</evidence>
<protein>
    <recommendedName>
        <fullName evidence="3">histidine kinase</fullName>
        <ecNumber evidence="3">2.7.13.3</ecNumber>
    </recommendedName>
</protein>
<dbReference type="PANTHER" id="PTHR45339:SF1">
    <property type="entry name" value="HYBRID SIGNAL TRANSDUCTION HISTIDINE KINASE J"/>
    <property type="match status" value="1"/>
</dbReference>
<evidence type="ECO:0000256" key="8">
    <source>
        <dbReference type="ARBA" id="ARBA00022840"/>
    </source>
</evidence>
<dbReference type="PANTHER" id="PTHR45339">
    <property type="entry name" value="HYBRID SIGNAL TRANSDUCTION HISTIDINE KINASE J"/>
    <property type="match status" value="1"/>
</dbReference>
<feature type="modified residue" description="4-aspartylphosphate" evidence="11">
    <location>
        <position position="939"/>
    </location>
</feature>
<name>A0LCN9_MAGMM</name>
<reference evidence="19 20" key="2">
    <citation type="journal article" date="2012" name="Int. J. Syst. Evol. Microbiol.">
        <title>Magnetococcus marinus gen. nov., sp. nov., a marine, magnetotactic bacterium that represents a novel lineage (Magnetococcaceae fam. nov.; Magnetococcales ord. nov.) at the base of the Alphaproteobacteria.</title>
        <authorList>
            <person name="Bazylinski D.A."/>
            <person name="Williams T.J."/>
            <person name="Lefevre C.T."/>
            <person name="Berg R.J."/>
            <person name="Zhang C.L."/>
            <person name="Bowser S.S."/>
            <person name="Dean A.J."/>
            <person name="Beveridge T.J."/>
        </authorList>
    </citation>
    <scope>NUCLEOTIDE SEQUENCE [LARGE SCALE GENOMIC DNA]</scope>
    <source>
        <strain evidence="20">ATCC BAA-1437 / JCM 17883 / MC-1</strain>
    </source>
</reference>
<dbReference type="Gene3D" id="2.10.70.100">
    <property type="match status" value="1"/>
</dbReference>
<dbReference type="SUPFAM" id="SSF52172">
    <property type="entry name" value="CheY-like"/>
    <property type="match status" value="1"/>
</dbReference>
<dbReference type="GO" id="GO:0006355">
    <property type="term" value="P:regulation of DNA-templated transcription"/>
    <property type="evidence" value="ECO:0007669"/>
    <property type="project" value="InterPro"/>
</dbReference>
<dbReference type="InterPro" id="IPR000014">
    <property type="entry name" value="PAS"/>
</dbReference>
<dbReference type="Gene3D" id="3.40.50.2300">
    <property type="match status" value="1"/>
</dbReference>
<evidence type="ECO:0000256" key="1">
    <source>
        <dbReference type="ARBA" id="ARBA00000085"/>
    </source>
</evidence>
<evidence type="ECO:0000256" key="11">
    <source>
        <dbReference type="PROSITE-ProRule" id="PRU00169"/>
    </source>
</evidence>
<evidence type="ECO:0000256" key="9">
    <source>
        <dbReference type="ARBA" id="ARBA00023012"/>
    </source>
</evidence>
<dbReference type="CDD" id="cd00130">
    <property type="entry name" value="PAS"/>
    <property type="match status" value="1"/>
</dbReference>
<feature type="domain" description="HAMP" evidence="18">
    <location>
        <begin position="271"/>
        <end position="327"/>
    </location>
</feature>
<evidence type="ECO:0000259" key="16">
    <source>
        <dbReference type="PROSITE" id="PS50112"/>
    </source>
</evidence>
<accession>A0LCN9</accession>
<keyword evidence="13" id="KW-1133">Transmembrane helix</keyword>
<evidence type="ECO:0000259" key="15">
    <source>
        <dbReference type="PROSITE" id="PS50110"/>
    </source>
</evidence>
<dbReference type="InterPro" id="IPR003661">
    <property type="entry name" value="HisK_dim/P_dom"/>
</dbReference>
<dbReference type="RefSeq" id="WP_011714794.1">
    <property type="nucleotide sequence ID" value="NC_008576.1"/>
</dbReference>
<reference evidence="20" key="1">
    <citation type="journal article" date="2009" name="Appl. Environ. Microbiol.">
        <title>Complete genome sequence of the chemolithoautotrophic marine magnetotactic coccus strain MC-1.</title>
        <authorList>
            <person name="Schubbe S."/>
            <person name="Williams T.J."/>
            <person name="Xie G."/>
            <person name="Kiss H.E."/>
            <person name="Brettin T.S."/>
            <person name="Martinez D."/>
            <person name="Ross C.A."/>
            <person name="Schuler D."/>
            <person name="Cox B.L."/>
            <person name="Nealson K.H."/>
            <person name="Bazylinski D.A."/>
        </authorList>
    </citation>
    <scope>NUCLEOTIDE SEQUENCE [LARGE SCALE GENOMIC DNA]</scope>
    <source>
        <strain evidence="20">ATCC BAA-1437 / JCM 17883 / MC-1</strain>
    </source>
</reference>
<keyword evidence="7 19" id="KW-0418">Kinase</keyword>
<dbReference type="AlphaFoldDB" id="A0LCN9"/>
<dbReference type="Gene3D" id="3.30.450.20">
    <property type="entry name" value="PAS domain"/>
    <property type="match status" value="2"/>
</dbReference>
<dbReference type="GO" id="GO:0016020">
    <property type="term" value="C:membrane"/>
    <property type="evidence" value="ECO:0007669"/>
    <property type="project" value="UniProtKB-SubCell"/>
</dbReference>
<dbReference type="CDD" id="cd00082">
    <property type="entry name" value="HisKA"/>
    <property type="match status" value="1"/>
</dbReference>
<dbReference type="SUPFAM" id="SSF55874">
    <property type="entry name" value="ATPase domain of HSP90 chaperone/DNA topoisomerase II/histidine kinase"/>
    <property type="match status" value="1"/>
</dbReference>
<dbReference type="CDD" id="cd17546">
    <property type="entry name" value="REC_hyHK_CKI1_RcsC-like"/>
    <property type="match status" value="1"/>
</dbReference>
<dbReference type="KEGG" id="mgm:Mmc1_3242"/>
<dbReference type="InterPro" id="IPR036890">
    <property type="entry name" value="HATPase_C_sf"/>
</dbReference>
<dbReference type="eggNOG" id="COG0784">
    <property type="taxonomic scope" value="Bacteria"/>
</dbReference>
<dbReference type="InterPro" id="IPR001789">
    <property type="entry name" value="Sig_transdc_resp-reg_receiver"/>
</dbReference>
<evidence type="ECO:0000313" key="19">
    <source>
        <dbReference type="EMBL" id="ABK45732.1"/>
    </source>
</evidence>
<dbReference type="Pfam" id="PF00989">
    <property type="entry name" value="PAS"/>
    <property type="match status" value="1"/>
</dbReference>
<keyword evidence="9" id="KW-0902">Two-component regulatory system</keyword>
<feature type="domain" description="PAS" evidence="16">
    <location>
        <begin position="364"/>
        <end position="428"/>
    </location>
</feature>
<evidence type="ECO:0000256" key="3">
    <source>
        <dbReference type="ARBA" id="ARBA00012438"/>
    </source>
</evidence>
<dbReference type="Proteomes" id="UP000002586">
    <property type="component" value="Chromosome"/>
</dbReference>
<keyword evidence="13" id="KW-0812">Transmembrane</keyword>
<dbReference type="PRINTS" id="PR00344">
    <property type="entry name" value="BCTRLSENSOR"/>
</dbReference>
<dbReference type="InterPro" id="IPR013655">
    <property type="entry name" value="PAS_fold_3"/>
</dbReference>
<evidence type="ECO:0000259" key="18">
    <source>
        <dbReference type="PROSITE" id="PS50885"/>
    </source>
</evidence>
<sequence length="1027" mass="116111" precursor="true">MKSLLSINHIFGLFTLAGMLLLSLFFGGLMLSGFNEVFDHHVERTMDARLTGFAQQLTDYVSLHDAMLHDLASNPLLVQGVMQQESGKANAVDFLERYRIMGAQRRLTLYGFDGHLLHDTAKQPRRPPLSENLVQILLRGHNKHIWRFQAQDKDQSSLWMAVPISWNAVPEGVLAMEIPSLEMPQLKRHYGQGEEDDIELFKDGERIFGVDGHLNGRQAQLYMPTLGITLRYTAHLGEIYSHRDRLLARIKMIGLAALLLAGSGVFWMGRVLFVRPLQRLKERTTHLANGEVRDLLNEVRRRVMVRELQELTDQFDVMALQVSSARTSLEEKVHERTAQLEWELEERHKTEHRLRQVLTLQTAILDSANSSIISTDRTGIVQTFNKGAERMLGYKAVAVVGQYTLDMFYNSNELRQHSLQLSATLDKRVDPGIESLFVLAREGKVDEREWMILHQDGHQVPVLMTVTPIYNSSGLLVGYLNMGTEISERKRLAAELKETNWRLQRALDSAQAGTFYYAVVHDHMQWNRRALEMFGLNDATFNGHLQDWLQRVVAVDRHRIDTLFAEVLATPNVETLDISYTILRQGDEAQRVIRTQGWIHRDPHGKATHLSGLFLDITEQMQAQQVLEEARQAAEEASQAKSDFLASMSHEIRTPMNAVIGLSDVLAETPLNPEQQHYVTTLQRASHTLLDLINAILDLSKIESGRFELIERPFDLSDMAHGVCSVLRVQAEQKGLSLALEMDETLPPFVVGDSPRLRQILINLIGNAIKFTEQGFVKVSVQARDQQRTLWFGIADSGVGIAPTQVEQIFEKFTQVDSSVVRRFAGSGLGLAISKQLVGLMGGHIGVESRLGEGSLFYFSLPLRPGETLFEAPLRAPIYQESPAESVPIRLLVVEDSVDNRMLVRTYFKKYHCELRFAVDGQEGVEMFQEGGCDLVFMDVQMPRMDGYTATRLIRNWERSHGMQPTPILALTAHALESDVKKSRQAGCNEHLTKPVSKRTLVDAVERQLNIKLMLRSLPAVSLPQTV</sequence>
<dbReference type="InterPro" id="IPR036097">
    <property type="entry name" value="HisK_dim/P_sf"/>
</dbReference>
<dbReference type="NCBIfam" id="TIGR00229">
    <property type="entry name" value="sensory_box"/>
    <property type="match status" value="1"/>
</dbReference>
<dbReference type="Gene3D" id="1.10.287.130">
    <property type="match status" value="1"/>
</dbReference>
<dbReference type="Pfam" id="PF00512">
    <property type="entry name" value="HisKA"/>
    <property type="match status" value="1"/>
</dbReference>
<comment type="subcellular location">
    <subcellularLocation>
        <location evidence="2">Membrane</location>
    </subcellularLocation>
</comment>
<dbReference type="SMART" id="SM00448">
    <property type="entry name" value="REC"/>
    <property type="match status" value="1"/>
</dbReference>
<keyword evidence="12" id="KW-0175">Coiled coil</keyword>
<dbReference type="Gene3D" id="3.30.565.10">
    <property type="entry name" value="Histidine kinase-like ATPase, C-terminal domain"/>
    <property type="match status" value="1"/>
</dbReference>
<evidence type="ECO:0000259" key="17">
    <source>
        <dbReference type="PROSITE" id="PS50113"/>
    </source>
</evidence>
<dbReference type="InterPro" id="IPR035965">
    <property type="entry name" value="PAS-like_dom_sf"/>
</dbReference>
<feature type="domain" description="PAC" evidence="17">
    <location>
        <begin position="446"/>
        <end position="498"/>
    </location>
</feature>
<evidence type="ECO:0000313" key="20">
    <source>
        <dbReference type="Proteomes" id="UP000002586"/>
    </source>
</evidence>
<keyword evidence="8" id="KW-0067">ATP-binding</keyword>
<dbReference type="InterPro" id="IPR000700">
    <property type="entry name" value="PAS-assoc_C"/>
</dbReference>
<dbReference type="CDD" id="cd16922">
    <property type="entry name" value="HATPase_EvgS-ArcB-TorS-like"/>
    <property type="match status" value="1"/>
</dbReference>
<keyword evidence="5 19" id="KW-0808">Transferase</keyword>
<dbReference type="InterPro" id="IPR001610">
    <property type="entry name" value="PAC"/>
</dbReference>
<dbReference type="SMART" id="SM00086">
    <property type="entry name" value="PAC"/>
    <property type="match status" value="2"/>
</dbReference>
<gene>
    <name evidence="19" type="ordered locus">Mmc1_3242</name>
</gene>
<keyword evidence="20" id="KW-1185">Reference proteome</keyword>
<dbReference type="eggNOG" id="COG5000">
    <property type="taxonomic scope" value="Bacteria"/>
</dbReference>
<feature type="coiled-coil region" evidence="12">
    <location>
        <begin position="617"/>
        <end position="647"/>
    </location>
</feature>
<evidence type="ECO:0000256" key="10">
    <source>
        <dbReference type="ARBA" id="ARBA00023136"/>
    </source>
</evidence>
<dbReference type="OrthoDB" id="9801651at2"/>
<dbReference type="eggNOG" id="COG2205">
    <property type="taxonomic scope" value="Bacteria"/>
</dbReference>
<dbReference type="HOGENOM" id="CLU_000445_114_15_5"/>
<dbReference type="EC" id="2.7.13.3" evidence="3"/>
<dbReference type="InterPro" id="IPR003660">
    <property type="entry name" value="HAMP_dom"/>
</dbReference>